<name>A0A822MW28_9VIBR</name>
<feature type="compositionally biased region" description="Polar residues" evidence="1">
    <location>
        <begin position="1"/>
        <end position="10"/>
    </location>
</feature>
<dbReference type="EMBL" id="CCJV01000075">
    <property type="protein sequence ID" value="CDT18591.1"/>
    <property type="molecule type" value="Genomic_DNA"/>
</dbReference>
<proteinExistence type="predicted"/>
<dbReference type="AlphaFoldDB" id="A0A822MW28"/>
<sequence length="38" mass="4524">MTWLETNTGTDAPKEEQLCRQTSKQKPYTKKFTTRTFQ</sequence>
<protein>
    <submittedName>
        <fullName evidence="2">Uncharacterized protein</fullName>
    </submittedName>
</protein>
<gene>
    <name evidence="2" type="ORF">VCR5J5_170068</name>
</gene>
<evidence type="ECO:0000313" key="3">
    <source>
        <dbReference type="Proteomes" id="UP000049495"/>
    </source>
</evidence>
<feature type="compositionally biased region" description="Basic residues" evidence="1">
    <location>
        <begin position="27"/>
        <end position="38"/>
    </location>
</feature>
<feature type="region of interest" description="Disordered" evidence="1">
    <location>
        <begin position="1"/>
        <end position="38"/>
    </location>
</feature>
<accession>A0A822MW28</accession>
<organism evidence="2 3">
    <name type="scientific">Vibrio crassostreae</name>
    <dbReference type="NCBI Taxonomy" id="246167"/>
    <lineage>
        <taxon>Bacteria</taxon>
        <taxon>Pseudomonadati</taxon>
        <taxon>Pseudomonadota</taxon>
        <taxon>Gammaproteobacteria</taxon>
        <taxon>Vibrionales</taxon>
        <taxon>Vibrionaceae</taxon>
        <taxon>Vibrio</taxon>
    </lineage>
</organism>
<comment type="caution">
    <text evidence="2">The sequence shown here is derived from an EMBL/GenBank/DDBJ whole genome shotgun (WGS) entry which is preliminary data.</text>
</comment>
<reference evidence="3" key="1">
    <citation type="submission" date="2014-06" db="EMBL/GenBank/DDBJ databases">
        <authorList>
            <person name="Le Roux Frederique"/>
        </authorList>
    </citation>
    <scope>NUCLEOTIDE SEQUENCE [LARGE SCALE GENOMIC DNA]</scope>
    <source>
        <strain evidence="3">J5-5</strain>
    </source>
</reference>
<evidence type="ECO:0000256" key="1">
    <source>
        <dbReference type="SAM" id="MobiDB-lite"/>
    </source>
</evidence>
<dbReference type="Proteomes" id="UP000049495">
    <property type="component" value="Unassembled WGS sequence"/>
</dbReference>
<evidence type="ECO:0000313" key="2">
    <source>
        <dbReference type="EMBL" id="CDT18591.1"/>
    </source>
</evidence>